<evidence type="ECO:0000256" key="1">
    <source>
        <dbReference type="ARBA" id="ARBA00004141"/>
    </source>
</evidence>
<reference evidence="7 8" key="1">
    <citation type="submission" date="2019-01" db="EMBL/GenBank/DDBJ databases">
        <title>Nocardioides guangzhouensis sp. nov., an actinobacterium isolated from soil.</title>
        <authorList>
            <person name="Fu Y."/>
            <person name="Cai Y."/>
            <person name="Lin Z."/>
            <person name="Chen P."/>
        </authorList>
    </citation>
    <scope>NUCLEOTIDE SEQUENCE [LARGE SCALE GENOMIC DNA]</scope>
    <source>
        <strain evidence="7 8">130</strain>
    </source>
</reference>
<dbReference type="GO" id="GO:0016020">
    <property type="term" value="C:membrane"/>
    <property type="evidence" value="ECO:0007669"/>
    <property type="project" value="UniProtKB-SubCell"/>
</dbReference>
<dbReference type="RefSeq" id="WP_134717794.1">
    <property type="nucleotide sequence ID" value="NZ_SDKM01000017.1"/>
</dbReference>
<proteinExistence type="predicted"/>
<keyword evidence="8" id="KW-1185">Reference proteome</keyword>
<feature type="transmembrane region" description="Helical" evidence="5">
    <location>
        <begin position="53"/>
        <end position="73"/>
    </location>
</feature>
<feature type="transmembrane region" description="Helical" evidence="5">
    <location>
        <begin position="6"/>
        <end position="32"/>
    </location>
</feature>
<name>A0A4Q4ZBL4_9ACTN</name>
<dbReference type="InterPro" id="IPR013130">
    <property type="entry name" value="Fe3_Rdtase_TM_dom"/>
</dbReference>
<dbReference type="OrthoDB" id="4827239at2"/>
<organism evidence="7 8">
    <name type="scientific">Nocardioides guangzhouensis</name>
    <dbReference type="NCBI Taxonomy" id="2497878"/>
    <lineage>
        <taxon>Bacteria</taxon>
        <taxon>Bacillati</taxon>
        <taxon>Actinomycetota</taxon>
        <taxon>Actinomycetes</taxon>
        <taxon>Propionibacteriales</taxon>
        <taxon>Nocardioidaceae</taxon>
        <taxon>Nocardioides</taxon>
    </lineage>
</organism>
<evidence type="ECO:0000256" key="5">
    <source>
        <dbReference type="SAM" id="Phobius"/>
    </source>
</evidence>
<comment type="subcellular location">
    <subcellularLocation>
        <location evidence="1">Membrane</location>
        <topology evidence="1">Multi-pass membrane protein</topology>
    </subcellularLocation>
</comment>
<comment type="caution">
    <text evidence="7">The sequence shown here is derived from an EMBL/GenBank/DDBJ whole genome shotgun (WGS) entry which is preliminary data.</text>
</comment>
<evidence type="ECO:0000313" key="8">
    <source>
        <dbReference type="Proteomes" id="UP000295198"/>
    </source>
</evidence>
<feature type="domain" description="Ferric oxidoreductase" evidence="6">
    <location>
        <begin position="15"/>
        <end position="136"/>
    </location>
</feature>
<evidence type="ECO:0000256" key="4">
    <source>
        <dbReference type="ARBA" id="ARBA00023136"/>
    </source>
</evidence>
<feature type="transmembrane region" description="Helical" evidence="5">
    <location>
        <begin position="93"/>
        <end position="113"/>
    </location>
</feature>
<dbReference type="Proteomes" id="UP000295198">
    <property type="component" value="Unassembled WGS sequence"/>
</dbReference>
<dbReference type="EMBL" id="SDKM01000017">
    <property type="protein sequence ID" value="RYP85323.1"/>
    <property type="molecule type" value="Genomic_DNA"/>
</dbReference>
<gene>
    <name evidence="7" type="ORF">EKO23_12625</name>
</gene>
<feature type="transmembrane region" description="Helical" evidence="5">
    <location>
        <begin position="122"/>
        <end position="141"/>
    </location>
</feature>
<dbReference type="Pfam" id="PF01794">
    <property type="entry name" value="Ferric_reduct"/>
    <property type="match status" value="1"/>
</dbReference>
<dbReference type="AlphaFoldDB" id="A0A4Q4ZBL4"/>
<sequence length="189" mass="20194">MTEGPLLWYVNRGTGVVLLVLLTGSVVLGVLATSGRAGSRVPQFVRQGLHRNLSLLSVAMLAVHVASAVLDSFVDIRWRDAFLPVGGSYRPVWLGLGALSLDLLAVVVATSLLRTRIPHRSWWLVHLLSYLAWAAAVAHSVGIGTDETRAVPWGLPLTMGCVAAVALAGVTRLVRARVHRRRAPSAVSA</sequence>
<evidence type="ECO:0000259" key="6">
    <source>
        <dbReference type="Pfam" id="PF01794"/>
    </source>
</evidence>
<keyword evidence="4 5" id="KW-0472">Membrane</keyword>
<keyword evidence="2 5" id="KW-0812">Transmembrane</keyword>
<feature type="transmembrane region" description="Helical" evidence="5">
    <location>
        <begin position="153"/>
        <end position="174"/>
    </location>
</feature>
<evidence type="ECO:0000313" key="7">
    <source>
        <dbReference type="EMBL" id="RYP85323.1"/>
    </source>
</evidence>
<keyword evidence="3 5" id="KW-1133">Transmembrane helix</keyword>
<accession>A0A4Q4ZBL4</accession>
<evidence type="ECO:0000256" key="2">
    <source>
        <dbReference type="ARBA" id="ARBA00022692"/>
    </source>
</evidence>
<protein>
    <submittedName>
        <fullName evidence="7">Ferric reductase</fullName>
    </submittedName>
</protein>
<evidence type="ECO:0000256" key="3">
    <source>
        <dbReference type="ARBA" id="ARBA00022989"/>
    </source>
</evidence>